<feature type="domain" description="Fibronectin type-III" evidence="3">
    <location>
        <begin position="46"/>
        <end position="145"/>
    </location>
</feature>
<feature type="transmembrane region" description="Helical" evidence="2">
    <location>
        <begin position="12"/>
        <end position="31"/>
    </location>
</feature>
<keyword evidence="2" id="KW-0472">Membrane</keyword>
<keyword evidence="2" id="KW-1133">Transmembrane helix</keyword>
<dbReference type="GO" id="GO:0003993">
    <property type="term" value="F:acid phosphatase activity"/>
    <property type="evidence" value="ECO:0007669"/>
    <property type="project" value="InterPro"/>
</dbReference>
<name>A0A0G1HH80_9BACT</name>
<dbReference type="Proteomes" id="UP000034063">
    <property type="component" value="Unassembled WGS sequence"/>
</dbReference>
<dbReference type="Gene3D" id="2.60.40.10">
    <property type="entry name" value="Immunoglobulins"/>
    <property type="match status" value="1"/>
</dbReference>
<dbReference type="InterPro" id="IPR003961">
    <property type="entry name" value="FN3_dom"/>
</dbReference>
<sequence length="440" mass="45391">MIKLSLNKFHFPTALGLLILLVAVGVGLYWVKNKTGTGPNSAPALAPKQVRLTNVTDTGFSVSWTTDQAATGKIKVGTDEKNLKDQVLDDRDQLSGETGSFEVHYLTAKNLKANTKYYFKIESEGRAFDNQGKPFEITTGPTLGNPPPADPVYGTVLTAGKTPAEGVIVYVNLANAAPLSALVKSGGNWALSLSTARTADLKSYLTYDAQATIINLLAQGGKQGTAPAITTTVNDNPVPDITLGQSHDFRAQAAVKTETPTATGSSSFSLEPLIAQSQVATPSGEVTLANPGVDGEIINATQPAFIGSGPPGTVLAITINSPTTYTGTATVAETGDWEFVPPQGLSAGAHSITIAYLDSGGVEQTLTRNFLIAAAGETEVPAITATPSGSTGTDSGRTSMPSTASGVPQPGAGDVSLLLLLTGLGLLLGGLHIKKVVNYL</sequence>
<evidence type="ECO:0000313" key="5">
    <source>
        <dbReference type="Proteomes" id="UP000034063"/>
    </source>
</evidence>
<dbReference type="GO" id="GO:0046872">
    <property type="term" value="F:metal ion binding"/>
    <property type="evidence" value="ECO:0007669"/>
    <property type="project" value="InterPro"/>
</dbReference>
<dbReference type="PROSITE" id="PS50853">
    <property type="entry name" value="FN3"/>
    <property type="match status" value="1"/>
</dbReference>
<feature type="compositionally biased region" description="Low complexity" evidence="1">
    <location>
        <begin position="384"/>
        <end position="399"/>
    </location>
</feature>
<evidence type="ECO:0000256" key="1">
    <source>
        <dbReference type="SAM" id="MobiDB-lite"/>
    </source>
</evidence>
<evidence type="ECO:0000259" key="3">
    <source>
        <dbReference type="PROSITE" id="PS50853"/>
    </source>
</evidence>
<keyword evidence="2" id="KW-0812">Transmembrane</keyword>
<proteinExistence type="predicted"/>
<dbReference type="InterPro" id="IPR008963">
    <property type="entry name" value="Purple_acid_Pase-like_N"/>
</dbReference>
<protein>
    <recommendedName>
        <fullName evidence="3">Fibronectin type-III domain-containing protein</fullName>
    </recommendedName>
</protein>
<dbReference type="InterPro" id="IPR044016">
    <property type="entry name" value="Big_13"/>
</dbReference>
<dbReference type="Pfam" id="PF16656">
    <property type="entry name" value="Pur_ac_phosph_N"/>
    <property type="match status" value="1"/>
</dbReference>
<organism evidence="4 5">
    <name type="scientific">Candidatus Gottesmanbacteria bacterium GW2011_GWA2_44_17</name>
    <dbReference type="NCBI Taxonomy" id="1618444"/>
    <lineage>
        <taxon>Bacteria</taxon>
        <taxon>Candidatus Gottesmaniibacteriota</taxon>
    </lineage>
</organism>
<dbReference type="Pfam" id="PF19077">
    <property type="entry name" value="Big_13"/>
    <property type="match status" value="1"/>
</dbReference>
<evidence type="ECO:0000313" key="4">
    <source>
        <dbReference type="EMBL" id="KKT46631.1"/>
    </source>
</evidence>
<dbReference type="SUPFAM" id="SSF49363">
    <property type="entry name" value="Purple acid phosphatase, N-terminal domain"/>
    <property type="match status" value="1"/>
</dbReference>
<dbReference type="AlphaFoldDB" id="A0A0G1HH80"/>
<dbReference type="Gene3D" id="2.60.40.380">
    <property type="entry name" value="Purple acid phosphatase-like, N-terminal"/>
    <property type="match status" value="1"/>
</dbReference>
<dbReference type="InterPro" id="IPR015914">
    <property type="entry name" value="PAPs_N"/>
</dbReference>
<dbReference type="InterPro" id="IPR013783">
    <property type="entry name" value="Ig-like_fold"/>
</dbReference>
<comment type="caution">
    <text evidence="4">The sequence shown here is derived from an EMBL/GenBank/DDBJ whole genome shotgun (WGS) entry which is preliminary data.</text>
</comment>
<feature type="region of interest" description="Disordered" evidence="1">
    <location>
        <begin position="383"/>
        <end position="408"/>
    </location>
</feature>
<dbReference type="EMBL" id="LCIB01000020">
    <property type="protein sequence ID" value="KKT46631.1"/>
    <property type="molecule type" value="Genomic_DNA"/>
</dbReference>
<reference evidence="4 5" key="1">
    <citation type="journal article" date="2015" name="Nature">
        <title>rRNA introns, odd ribosomes, and small enigmatic genomes across a large radiation of phyla.</title>
        <authorList>
            <person name="Brown C.T."/>
            <person name="Hug L.A."/>
            <person name="Thomas B.C."/>
            <person name="Sharon I."/>
            <person name="Castelle C.J."/>
            <person name="Singh A."/>
            <person name="Wilkins M.J."/>
            <person name="Williams K.H."/>
            <person name="Banfield J.F."/>
        </authorList>
    </citation>
    <scope>NUCLEOTIDE SEQUENCE [LARGE SCALE GENOMIC DNA]</scope>
</reference>
<accession>A0A0G1HH80</accession>
<evidence type="ECO:0000256" key="2">
    <source>
        <dbReference type="SAM" id="Phobius"/>
    </source>
</evidence>
<gene>
    <name evidence="4" type="ORF">UW37_C0020G0008</name>
</gene>